<evidence type="ECO:0000256" key="2">
    <source>
        <dbReference type="SAM" id="SignalP"/>
    </source>
</evidence>
<organism evidence="3 4">
    <name type="scientific">Polyplosphaeria fusca</name>
    <dbReference type="NCBI Taxonomy" id="682080"/>
    <lineage>
        <taxon>Eukaryota</taxon>
        <taxon>Fungi</taxon>
        <taxon>Dikarya</taxon>
        <taxon>Ascomycota</taxon>
        <taxon>Pezizomycotina</taxon>
        <taxon>Dothideomycetes</taxon>
        <taxon>Pleosporomycetidae</taxon>
        <taxon>Pleosporales</taxon>
        <taxon>Tetraplosphaeriaceae</taxon>
        <taxon>Polyplosphaeria</taxon>
    </lineage>
</organism>
<feature type="compositionally biased region" description="Acidic residues" evidence="1">
    <location>
        <begin position="439"/>
        <end position="449"/>
    </location>
</feature>
<dbReference type="EMBL" id="ML996116">
    <property type="protein sequence ID" value="KAF2737495.1"/>
    <property type="molecule type" value="Genomic_DNA"/>
</dbReference>
<keyword evidence="2" id="KW-0732">Signal</keyword>
<keyword evidence="4" id="KW-1185">Reference proteome</keyword>
<feature type="chain" id="PRO_5040187810" evidence="2">
    <location>
        <begin position="26"/>
        <end position="449"/>
    </location>
</feature>
<feature type="signal peptide" evidence="2">
    <location>
        <begin position="1"/>
        <end position="25"/>
    </location>
</feature>
<accession>A0A9P4R3M3</accession>
<feature type="compositionally biased region" description="Basic and acidic residues" evidence="1">
    <location>
        <begin position="415"/>
        <end position="424"/>
    </location>
</feature>
<comment type="caution">
    <text evidence="3">The sequence shown here is derived from an EMBL/GenBank/DDBJ whole genome shotgun (WGS) entry which is preliminary data.</text>
</comment>
<protein>
    <submittedName>
        <fullName evidence="3">Uncharacterized protein</fullName>
    </submittedName>
</protein>
<dbReference type="OrthoDB" id="3793768at2759"/>
<feature type="region of interest" description="Disordered" evidence="1">
    <location>
        <begin position="410"/>
        <end position="449"/>
    </location>
</feature>
<dbReference type="Proteomes" id="UP000799444">
    <property type="component" value="Unassembled WGS sequence"/>
</dbReference>
<evidence type="ECO:0000313" key="3">
    <source>
        <dbReference type="EMBL" id="KAF2737495.1"/>
    </source>
</evidence>
<proteinExistence type="predicted"/>
<sequence length="449" mass="50906">MKQNTLLQLLFFLFNFFLCFGGVDAFLKSYGDVGRDLGLGQQWKRDRLFPRELPGDGEEDETGSGLSSCLPRCGAAKSIPDPSKHRRDVLSTRSDSACAAGDFGNYLNGCMNRPDNVTNDGRVPIRKRALPTGDDDLRKKTREQLGEWITERVQYDNDVKLIWDGDDEKQYIQMELLDGRGATYPIPTSFWIEPGNKEFAWGTIGLVGCSLMTAVKDIKKDSEDKTTGVYMAHYWEVPAWDIDEEDQKDDEGNVIKKDVKIMNAQSGSYIYDFMRKGFPPAGMRRRIDSSHADYDETYANPTPQDSITQHADNLKGAFALFMHPQTTIETPPDSNKYVLGDGPQYDKTLEKAHGVMQEIMKKKDSNFEIQKDYLYRPDREHKRYETTQSGRSIFEYQPNFEGRKTGMLLYEDGGEQGKKNKDGTYEPGPGGPFWFDFGPAEEDTDMGGT</sequence>
<gene>
    <name evidence="3" type="ORF">EJ04DRAFT_119173</name>
</gene>
<dbReference type="AlphaFoldDB" id="A0A9P4R3M3"/>
<evidence type="ECO:0000256" key="1">
    <source>
        <dbReference type="SAM" id="MobiDB-lite"/>
    </source>
</evidence>
<reference evidence="3" key="1">
    <citation type="journal article" date="2020" name="Stud. Mycol.">
        <title>101 Dothideomycetes genomes: a test case for predicting lifestyles and emergence of pathogens.</title>
        <authorList>
            <person name="Haridas S."/>
            <person name="Albert R."/>
            <person name="Binder M."/>
            <person name="Bloem J."/>
            <person name="Labutti K."/>
            <person name="Salamov A."/>
            <person name="Andreopoulos B."/>
            <person name="Baker S."/>
            <person name="Barry K."/>
            <person name="Bills G."/>
            <person name="Bluhm B."/>
            <person name="Cannon C."/>
            <person name="Castanera R."/>
            <person name="Culley D."/>
            <person name="Daum C."/>
            <person name="Ezra D."/>
            <person name="Gonzalez J."/>
            <person name="Henrissat B."/>
            <person name="Kuo A."/>
            <person name="Liang C."/>
            <person name="Lipzen A."/>
            <person name="Lutzoni F."/>
            <person name="Magnuson J."/>
            <person name="Mondo S."/>
            <person name="Nolan M."/>
            <person name="Ohm R."/>
            <person name="Pangilinan J."/>
            <person name="Park H.-J."/>
            <person name="Ramirez L."/>
            <person name="Alfaro M."/>
            <person name="Sun H."/>
            <person name="Tritt A."/>
            <person name="Yoshinaga Y."/>
            <person name="Zwiers L.-H."/>
            <person name="Turgeon B."/>
            <person name="Goodwin S."/>
            <person name="Spatafora J."/>
            <person name="Crous P."/>
            <person name="Grigoriev I."/>
        </authorList>
    </citation>
    <scope>NUCLEOTIDE SEQUENCE</scope>
    <source>
        <strain evidence="3">CBS 125425</strain>
    </source>
</reference>
<name>A0A9P4R3M3_9PLEO</name>
<evidence type="ECO:0000313" key="4">
    <source>
        <dbReference type="Proteomes" id="UP000799444"/>
    </source>
</evidence>